<evidence type="ECO:0000256" key="1">
    <source>
        <dbReference type="SAM" id="SignalP"/>
    </source>
</evidence>
<evidence type="ECO:0000313" key="3">
    <source>
        <dbReference type="Proteomes" id="UP001139000"/>
    </source>
</evidence>
<dbReference type="PROSITE" id="PS51257">
    <property type="entry name" value="PROKAR_LIPOPROTEIN"/>
    <property type="match status" value="1"/>
</dbReference>
<sequence length="465" mass="50608">MKFNSHFLKRSSTVLRLLVILGVTASLTGCEPSGDQIEAIVQPNVDDFAVQFSDTSTVILSTLAADSVMTGGPSRLLVGRNIDPYFGKYQATAFFQPTTSNAIAVPELAVYDSLTLSLKYDNYAHGDTTIAMNITVHQLLEDMTKKGAYYNSNSTPYAATPLGKVRVVPTPRSSGTLKIRLSDKLGKQIFEMAKENQLPSNTEWIDLVKGLALIPGASDNGAIIGFTLIDDNTSIQLHYHLTGDDGITKDSSLIKSNAGYNQILGDRKGTQLAKLPTTSRVSLPSSQSGNMSFIQAGLAVAMRVDLPTIDELKLNPYAVVNKAFLRVSPLKASVTNFYPAPSRLYAYLVNKNNEFYLGADGRPEPLSRDPRDNSAIPTALRVDLINNTAYYEFDLSSFLTSILATSGENTTGLLIRTSPFNTDPQSGPEYNTEFSKSAARLVIGDQRNSDPGVKLQLYYTTVKVR</sequence>
<keyword evidence="1" id="KW-0732">Signal</keyword>
<evidence type="ECO:0000313" key="2">
    <source>
        <dbReference type="EMBL" id="MCF0063843.1"/>
    </source>
</evidence>
<dbReference type="RefSeq" id="WP_234656761.1">
    <property type="nucleotide sequence ID" value="NZ_CP094997.1"/>
</dbReference>
<proteinExistence type="predicted"/>
<dbReference type="AlphaFoldDB" id="A0A9X1PQI7"/>
<name>A0A9X1PQI7_9BACT</name>
<organism evidence="2 3">
    <name type="scientific">Dyadobacter chenwenxiniae</name>
    <dbReference type="NCBI Taxonomy" id="2906456"/>
    <lineage>
        <taxon>Bacteria</taxon>
        <taxon>Pseudomonadati</taxon>
        <taxon>Bacteroidota</taxon>
        <taxon>Cytophagia</taxon>
        <taxon>Cytophagales</taxon>
        <taxon>Spirosomataceae</taxon>
        <taxon>Dyadobacter</taxon>
    </lineage>
</organism>
<comment type="caution">
    <text evidence="2">The sequence shown here is derived from an EMBL/GenBank/DDBJ whole genome shotgun (WGS) entry which is preliminary data.</text>
</comment>
<protein>
    <submittedName>
        <fullName evidence="2">DUF4270 domain-containing protein</fullName>
    </submittedName>
</protein>
<dbReference type="Proteomes" id="UP001139000">
    <property type="component" value="Unassembled WGS sequence"/>
</dbReference>
<dbReference type="InterPro" id="IPR025366">
    <property type="entry name" value="DUF4270"/>
</dbReference>
<feature type="signal peptide" evidence="1">
    <location>
        <begin position="1"/>
        <end position="25"/>
    </location>
</feature>
<accession>A0A9X1PQI7</accession>
<reference evidence="2" key="1">
    <citation type="submission" date="2021-12" db="EMBL/GenBank/DDBJ databases">
        <title>Novel species in genus Dyadobacter.</title>
        <authorList>
            <person name="Ma C."/>
        </authorList>
    </citation>
    <scope>NUCLEOTIDE SEQUENCE</scope>
    <source>
        <strain evidence="2">LJ419</strain>
    </source>
</reference>
<keyword evidence="3" id="KW-1185">Reference proteome</keyword>
<dbReference type="Pfam" id="PF14092">
    <property type="entry name" value="DUF4270"/>
    <property type="match status" value="1"/>
</dbReference>
<dbReference type="EMBL" id="JAJTTC010000005">
    <property type="protein sequence ID" value="MCF0063843.1"/>
    <property type="molecule type" value="Genomic_DNA"/>
</dbReference>
<gene>
    <name evidence="2" type="ORF">LXM26_20175</name>
</gene>
<feature type="chain" id="PRO_5040962814" evidence="1">
    <location>
        <begin position="26"/>
        <end position="465"/>
    </location>
</feature>